<dbReference type="OrthoDB" id="3219336at2759"/>
<dbReference type="HOGENOM" id="CLU_1004927_0_0_1"/>
<feature type="region of interest" description="Disordered" evidence="1">
    <location>
        <begin position="64"/>
        <end position="91"/>
    </location>
</feature>
<dbReference type="Proteomes" id="UP000030669">
    <property type="component" value="Unassembled WGS sequence"/>
</dbReference>
<protein>
    <submittedName>
        <fullName evidence="2">Uncharacterized protein</fullName>
    </submittedName>
</protein>
<keyword evidence="3" id="KW-1185">Reference proteome</keyword>
<dbReference type="KEGG" id="gtr:GLOTRDRAFT_137422"/>
<proteinExistence type="predicted"/>
<evidence type="ECO:0000313" key="2">
    <source>
        <dbReference type="EMBL" id="EPQ56971.1"/>
    </source>
</evidence>
<organism evidence="2 3">
    <name type="scientific">Gloeophyllum trabeum (strain ATCC 11539 / FP-39264 / Madison 617)</name>
    <name type="common">Brown rot fungus</name>
    <dbReference type="NCBI Taxonomy" id="670483"/>
    <lineage>
        <taxon>Eukaryota</taxon>
        <taxon>Fungi</taxon>
        <taxon>Dikarya</taxon>
        <taxon>Basidiomycota</taxon>
        <taxon>Agaricomycotina</taxon>
        <taxon>Agaricomycetes</taxon>
        <taxon>Gloeophyllales</taxon>
        <taxon>Gloeophyllaceae</taxon>
        <taxon>Gloeophyllum</taxon>
    </lineage>
</organism>
<evidence type="ECO:0000313" key="3">
    <source>
        <dbReference type="Proteomes" id="UP000030669"/>
    </source>
</evidence>
<dbReference type="RefSeq" id="XP_007864144.1">
    <property type="nucleotide sequence ID" value="XM_007865953.1"/>
</dbReference>
<dbReference type="EMBL" id="KB469299">
    <property type="protein sequence ID" value="EPQ56971.1"/>
    <property type="molecule type" value="Genomic_DNA"/>
</dbReference>
<evidence type="ECO:0000256" key="1">
    <source>
        <dbReference type="SAM" id="MobiDB-lite"/>
    </source>
</evidence>
<reference evidence="2 3" key="1">
    <citation type="journal article" date="2012" name="Science">
        <title>The Paleozoic origin of enzymatic lignin decomposition reconstructed from 31 fungal genomes.</title>
        <authorList>
            <person name="Floudas D."/>
            <person name="Binder M."/>
            <person name="Riley R."/>
            <person name="Barry K."/>
            <person name="Blanchette R.A."/>
            <person name="Henrissat B."/>
            <person name="Martinez A.T."/>
            <person name="Otillar R."/>
            <person name="Spatafora J.W."/>
            <person name="Yadav J.S."/>
            <person name="Aerts A."/>
            <person name="Benoit I."/>
            <person name="Boyd A."/>
            <person name="Carlson A."/>
            <person name="Copeland A."/>
            <person name="Coutinho P.M."/>
            <person name="de Vries R.P."/>
            <person name="Ferreira P."/>
            <person name="Findley K."/>
            <person name="Foster B."/>
            <person name="Gaskell J."/>
            <person name="Glotzer D."/>
            <person name="Gorecki P."/>
            <person name="Heitman J."/>
            <person name="Hesse C."/>
            <person name="Hori C."/>
            <person name="Igarashi K."/>
            <person name="Jurgens J.A."/>
            <person name="Kallen N."/>
            <person name="Kersten P."/>
            <person name="Kohler A."/>
            <person name="Kuees U."/>
            <person name="Kumar T.K.A."/>
            <person name="Kuo A."/>
            <person name="LaButti K."/>
            <person name="Larrondo L.F."/>
            <person name="Lindquist E."/>
            <person name="Ling A."/>
            <person name="Lombard V."/>
            <person name="Lucas S."/>
            <person name="Lundell T."/>
            <person name="Martin R."/>
            <person name="McLaughlin D.J."/>
            <person name="Morgenstern I."/>
            <person name="Morin E."/>
            <person name="Murat C."/>
            <person name="Nagy L.G."/>
            <person name="Nolan M."/>
            <person name="Ohm R.A."/>
            <person name="Patyshakuliyeva A."/>
            <person name="Rokas A."/>
            <person name="Ruiz-Duenas F.J."/>
            <person name="Sabat G."/>
            <person name="Salamov A."/>
            <person name="Samejima M."/>
            <person name="Schmutz J."/>
            <person name="Slot J.C."/>
            <person name="St John F."/>
            <person name="Stenlid J."/>
            <person name="Sun H."/>
            <person name="Sun S."/>
            <person name="Syed K."/>
            <person name="Tsang A."/>
            <person name="Wiebenga A."/>
            <person name="Young D."/>
            <person name="Pisabarro A."/>
            <person name="Eastwood D.C."/>
            <person name="Martin F."/>
            <person name="Cullen D."/>
            <person name="Grigoriev I.V."/>
            <person name="Hibbett D.S."/>
        </authorList>
    </citation>
    <scope>NUCLEOTIDE SEQUENCE [LARGE SCALE GENOMIC DNA]</scope>
    <source>
        <strain evidence="2 3">ATCC 11539</strain>
    </source>
</reference>
<feature type="compositionally biased region" description="Pro residues" evidence="1">
    <location>
        <begin position="68"/>
        <end position="83"/>
    </location>
</feature>
<accession>S7QAM6</accession>
<sequence>MPEANIANRVPVLRNTGLSDNTNPITDQRLLREAPVHCPAPLTRQYPSSAAYMSFSGDSQYVFSNPWSPGPPPPASPTVPPNPYSNDNTAPITDQRLLRDAPVLSTTPTPSLQLPEPRPAVSCLFDILLSLLYRPCPLGVAQASPAIDQLDTPHMNSIDPRTLHEYLSQVRDAKIAQLTADVASLEKMDKDPVSKWLNSTLHRDGDRDYEGYPPPLSPNYPCPVCRAPVKSRPVEVYALKNVAQTLGKAMGETCPREVLPPRGRGREWDAFFPPQWR</sequence>
<name>S7QAM6_GLOTA</name>
<dbReference type="GeneID" id="19303754"/>
<gene>
    <name evidence="2" type="ORF">GLOTRDRAFT_137422</name>
</gene>
<dbReference type="AlphaFoldDB" id="S7QAM6"/>